<proteinExistence type="predicted"/>
<protein>
    <submittedName>
        <fullName evidence="1">Unannotated protein</fullName>
    </submittedName>
</protein>
<dbReference type="EMBL" id="CAFBRZ010000047">
    <property type="protein sequence ID" value="CAB5154636.1"/>
    <property type="molecule type" value="Genomic_DNA"/>
</dbReference>
<sequence>MGPATPVVAIAHVVEKDFMAPRAISIATFSLIALCCSRTPASTPRCEIFISSLYAVIPPTKTSDAPEILTIAELTAPAVKDSAVLTVSPRERRTSIISVASSIISDGSAMSA</sequence>
<evidence type="ECO:0000313" key="1">
    <source>
        <dbReference type="EMBL" id="CAB5154636.1"/>
    </source>
</evidence>
<organism evidence="1">
    <name type="scientific">freshwater metagenome</name>
    <dbReference type="NCBI Taxonomy" id="449393"/>
    <lineage>
        <taxon>unclassified sequences</taxon>
        <taxon>metagenomes</taxon>
        <taxon>ecological metagenomes</taxon>
    </lineage>
</organism>
<dbReference type="AlphaFoldDB" id="A0A6J7W660"/>
<accession>A0A6J7W660</accession>
<gene>
    <name evidence="1" type="ORF">UFOPK4444_00888</name>
</gene>
<name>A0A6J7W660_9ZZZZ</name>
<reference evidence="1" key="1">
    <citation type="submission" date="2020-05" db="EMBL/GenBank/DDBJ databases">
        <authorList>
            <person name="Chiriac C."/>
            <person name="Salcher M."/>
            <person name="Ghai R."/>
            <person name="Kavagutti S V."/>
        </authorList>
    </citation>
    <scope>NUCLEOTIDE SEQUENCE</scope>
</reference>